<keyword evidence="6" id="KW-0347">Helicase</keyword>
<dbReference type="AlphaFoldDB" id="A0A0R2DW40"/>
<comment type="similarity">
    <text evidence="11 13">In the C-terminal section; belongs to the helicase family. RecG subfamily.</text>
</comment>
<dbReference type="Pfam" id="PF02559">
    <property type="entry name" value="CarD_TRCF_RID"/>
    <property type="match status" value="1"/>
</dbReference>
<evidence type="ECO:0000313" key="17">
    <source>
        <dbReference type="Proteomes" id="UP000050961"/>
    </source>
</evidence>
<dbReference type="GO" id="GO:0005737">
    <property type="term" value="C:cytoplasm"/>
    <property type="evidence" value="ECO:0007669"/>
    <property type="project" value="UniProtKB-SubCell"/>
</dbReference>
<dbReference type="Pfam" id="PF03461">
    <property type="entry name" value="TRCF"/>
    <property type="match status" value="1"/>
</dbReference>
<dbReference type="InterPro" id="IPR027417">
    <property type="entry name" value="P-loop_NTPase"/>
</dbReference>
<dbReference type="Gene3D" id="3.40.50.11180">
    <property type="match status" value="1"/>
</dbReference>
<keyword evidence="3 13" id="KW-0547">Nucleotide-binding</keyword>
<comment type="function">
    <text evidence="13">Couples transcription and DNA repair by recognizing RNA polymerase (RNAP) stalled at DNA lesions. Mediates ATP-dependent release of RNAP and its truncated transcript from the DNA, and recruitment of nucleotide excision repair machinery to the damaged site.</text>
</comment>
<comment type="similarity">
    <text evidence="10 13">In the N-terminal section; belongs to the UvrB family.</text>
</comment>
<dbReference type="Pfam" id="PF00271">
    <property type="entry name" value="Helicase_C"/>
    <property type="match status" value="1"/>
</dbReference>
<dbReference type="SMART" id="SM00487">
    <property type="entry name" value="DEXDc"/>
    <property type="match status" value="1"/>
</dbReference>
<gene>
    <name evidence="13" type="primary">mfd</name>
    <name evidence="16" type="ORF">FD15_GL000085</name>
</gene>
<evidence type="ECO:0000256" key="5">
    <source>
        <dbReference type="ARBA" id="ARBA00022801"/>
    </source>
</evidence>
<dbReference type="SMART" id="SM01058">
    <property type="entry name" value="CarD_TRCF"/>
    <property type="match status" value="1"/>
</dbReference>
<dbReference type="SUPFAM" id="SSF52540">
    <property type="entry name" value="P-loop containing nucleoside triphosphate hydrolases"/>
    <property type="match status" value="4"/>
</dbReference>
<dbReference type="InterPro" id="IPR047112">
    <property type="entry name" value="RecG/Mfd"/>
</dbReference>
<dbReference type="SMART" id="SM00490">
    <property type="entry name" value="HELICc"/>
    <property type="match status" value="1"/>
</dbReference>
<dbReference type="InterPro" id="IPR001650">
    <property type="entry name" value="Helicase_C-like"/>
</dbReference>
<dbReference type="InterPro" id="IPR005118">
    <property type="entry name" value="TRCF_C"/>
</dbReference>
<proteinExistence type="inferred from homology"/>
<dbReference type="Gene3D" id="3.40.50.300">
    <property type="entry name" value="P-loop containing nucleotide triphosphate hydrolases"/>
    <property type="match status" value="2"/>
</dbReference>
<feature type="domain" description="Helicase ATP-binding" evidence="14">
    <location>
        <begin position="646"/>
        <end position="807"/>
    </location>
</feature>
<dbReference type="GO" id="GO:0006355">
    <property type="term" value="P:regulation of DNA-templated transcription"/>
    <property type="evidence" value="ECO:0007669"/>
    <property type="project" value="UniProtKB-UniRule"/>
</dbReference>
<dbReference type="GO" id="GO:0003684">
    <property type="term" value="F:damaged DNA binding"/>
    <property type="evidence" value="ECO:0007669"/>
    <property type="project" value="InterPro"/>
</dbReference>
<keyword evidence="7 13" id="KW-0067">ATP-binding</keyword>
<dbReference type="PROSITE" id="PS51194">
    <property type="entry name" value="HELICASE_CTER"/>
    <property type="match status" value="1"/>
</dbReference>
<dbReference type="InterPro" id="IPR037235">
    <property type="entry name" value="TRCF-like_C_D7"/>
</dbReference>
<dbReference type="PANTHER" id="PTHR47964:SF1">
    <property type="entry name" value="ATP-DEPENDENT DNA HELICASE HOMOLOG RECG, CHLOROPLASTIC"/>
    <property type="match status" value="1"/>
</dbReference>
<dbReference type="EC" id="3.6.4.-" evidence="13"/>
<dbReference type="PANTHER" id="PTHR47964">
    <property type="entry name" value="ATP-DEPENDENT DNA HELICASE HOMOLOG RECG, CHLOROPLASTIC"/>
    <property type="match status" value="1"/>
</dbReference>
<keyword evidence="5 13" id="KW-0378">Hydrolase</keyword>
<sequence>MNKEFKLKMKLEDLMLKIPKIEEWIANIDPTESARHLVTGLLSSSKTIFLAGLFAKKQKTMLIVTDTLHHAEQLETDLSGLVGDQAVFLFPVEEAAAAQTAISSPEFRSARVQALDALCTDEKPQIIVAAAAGVKRILPPPEIWSNAKLKFEVGKQIELDELSQKLLVLGYQRQKLVDKPGDFAIRGSIIDIFSLNQPNPVRIDFFDEEIDSIREFDAADQRSIRNITQTYILPANDLIITTEMVAGALKRVEHAYKKEQRKIKDDKQKKMLAAHYEQVTVDLKNNNVSSATLVHSELLFPQKNSLLDYLNEDGMLVVDDYQHLLETQKNMKDETENWIVEELKKGAVFSEERWTLDLHPLVRDDKHNDVFMSLFQKGMGGLKFKQKLNLTVRATQQFFGQMPLLKTEMDRWAQQKQTVVVTISEKERLSKVLQTLDDFKISAIMTAPNALQDSEVQVIQESLAGGFEMPEGHLVVLTEHELFKKIVKRQVRHQTMANTERLKSYTELKKGDYVVHINHGIGRFMGMKTMLVAGKHQDYLTIKYRDDAKLFIPVSQIDRVQKYVSSESKTPHVNKLGGSEWRKTKKNVASKIEDIADDLVELYAQREEMKGYAFSKDNDYQIEFENAFPYAETPDQLRSAAEIKHDMEQEHPMDRLLIGDVGYGKTEVALRAAFKAIQDGKQVAFLAPTTVLAQQHYETMVGRFENFPVSIGILSRFRTKKQIKDTLNDLKTGAVDIVVGTHRLLSKDVKFADLGLLIIDEEQRFGVKHKERLKKLKTLVDVLTLTATPIPRTLNMSMLGVRDLSVIETAPLNRYPIQTYVIEQNYGTIVDAVEREMRRGGQVFYLHNRVADIEKVVSELKAMMPDARIGYIHGQMTEVQLERVLFDFIAREYDVLVTTTIIETGVDIPNVNTLIVENADHMGLAQLYQLRGRVGRSNRVAYAYFMYQQNKVLTEISEKRLEAIKDFTELGSGFKIAMRDLSIRGAGNLLGKQQHGFIDSVGYDLYTQMLKDAVSEKQGKTKRPKKDCEINLELEAYLPNSYIDDQRQKIEMYKRIRNFESTEQYQEVQTDLIDRFGDYPDEVGNLLQIGLLKMNADRALIKTITQNKNKIVFNFSKEGAQYISAKELLQAISKTSLQATISAKSEGMRITFVIQPRDEIGVVVSQLQKIAQTLAQTVFSKVKSPIKVH</sequence>
<dbReference type="GO" id="GO:0000716">
    <property type="term" value="P:transcription-coupled nucleotide-excision repair, DNA damage recognition"/>
    <property type="evidence" value="ECO:0007669"/>
    <property type="project" value="UniProtKB-UniRule"/>
</dbReference>
<dbReference type="NCBIfam" id="TIGR00580">
    <property type="entry name" value="mfd"/>
    <property type="match status" value="1"/>
</dbReference>
<evidence type="ECO:0000256" key="4">
    <source>
        <dbReference type="ARBA" id="ARBA00022763"/>
    </source>
</evidence>
<keyword evidence="8 13" id="KW-0238">DNA-binding</keyword>
<evidence type="ECO:0000256" key="10">
    <source>
        <dbReference type="ARBA" id="ARBA00061104"/>
    </source>
</evidence>
<dbReference type="InterPro" id="IPR003711">
    <property type="entry name" value="CarD-like/TRCF_RID"/>
</dbReference>
<dbReference type="SUPFAM" id="SSF143517">
    <property type="entry name" value="TRCF domain-like"/>
    <property type="match status" value="1"/>
</dbReference>
<evidence type="ECO:0000256" key="2">
    <source>
        <dbReference type="ARBA" id="ARBA00022490"/>
    </source>
</evidence>
<dbReference type="Pfam" id="PF00270">
    <property type="entry name" value="DEAD"/>
    <property type="match status" value="1"/>
</dbReference>
<dbReference type="GO" id="GO:0016787">
    <property type="term" value="F:hydrolase activity"/>
    <property type="evidence" value="ECO:0007669"/>
    <property type="project" value="UniProtKB-KW"/>
</dbReference>
<dbReference type="InterPro" id="IPR014001">
    <property type="entry name" value="Helicase_ATP-bd"/>
</dbReference>
<dbReference type="InterPro" id="IPR041471">
    <property type="entry name" value="UvrB_inter"/>
</dbReference>
<organism evidence="16 17">
    <name type="scientific">Liquorilactobacillus sucicola DSM 21376 = JCM 15457</name>
    <dbReference type="NCBI Taxonomy" id="1423806"/>
    <lineage>
        <taxon>Bacteria</taxon>
        <taxon>Bacillati</taxon>
        <taxon>Bacillota</taxon>
        <taxon>Bacilli</taxon>
        <taxon>Lactobacillales</taxon>
        <taxon>Lactobacillaceae</taxon>
        <taxon>Liquorilactobacillus</taxon>
    </lineage>
</organism>
<dbReference type="PATRIC" id="fig|1423806.3.peg.88"/>
<evidence type="ECO:0000259" key="14">
    <source>
        <dbReference type="PROSITE" id="PS51192"/>
    </source>
</evidence>
<evidence type="ECO:0000256" key="3">
    <source>
        <dbReference type="ARBA" id="ARBA00022741"/>
    </source>
</evidence>
<dbReference type="eggNOG" id="COG1197">
    <property type="taxonomic scope" value="Bacteria"/>
</dbReference>
<dbReference type="Proteomes" id="UP000050961">
    <property type="component" value="Unassembled WGS sequence"/>
</dbReference>
<evidence type="ECO:0000256" key="1">
    <source>
        <dbReference type="ARBA" id="ARBA00004496"/>
    </source>
</evidence>
<dbReference type="Gene3D" id="3.90.1150.50">
    <property type="entry name" value="Transcription-repair-coupling factor, D7 domain"/>
    <property type="match status" value="1"/>
</dbReference>
<dbReference type="InterPro" id="IPR011545">
    <property type="entry name" value="DEAD/DEAH_box_helicase_dom"/>
</dbReference>
<protein>
    <recommendedName>
        <fullName evidence="12 13">Transcription-repair-coupling factor</fullName>
        <shortName evidence="13">TRCF</shortName>
        <ecNumber evidence="13">3.6.4.-</ecNumber>
    </recommendedName>
</protein>
<comment type="caution">
    <text evidence="16">The sequence shown here is derived from an EMBL/GenBank/DDBJ whole genome shotgun (WGS) entry which is preliminary data.</text>
</comment>
<evidence type="ECO:0000256" key="12">
    <source>
        <dbReference type="ARBA" id="ARBA00070128"/>
    </source>
</evidence>
<keyword evidence="2 13" id="KW-0963">Cytoplasm</keyword>
<dbReference type="Gene3D" id="2.40.10.170">
    <property type="match status" value="1"/>
</dbReference>
<dbReference type="EMBL" id="AYZF01000007">
    <property type="protein sequence ID" value="KRN07259.1"/>
    <property type="molecule type" value="Genomic_DNA"/>
</dbReference>
<dbReference type="Gene3D" id="3.30.2060.10">
    <property type="entry name" value="Penicillin-binding protein 1b domain"/>
    <property type="match status" value="1"/>
</dbReference>
<comment type="subcellular location">
    <subcellularLocation>
        <location evidence="1 13">Cytoplasm</location>
    </subcellularLocation>
</comment>
<dbReference type="InterPro" id="IPR004576">
    <property type="entry name" value="Mfd"/>
</dbReference>
<feature type="domain" description="Helicase C-terminal" evidence="15">
    <location>
        <begin position="828"/>
        <end position="982"/>
    </location>
</feature>
<evidence type="ECO:0000256" key="11">
    <source>
        <dbReference type="ARBA" id="ARBA00061399"/>
    </source>
</evidence>
<dbReference type="SUPFAM" id="SSF141259">
    <property type="entry name" value="CarD-like"/>
    <property type="match status" value="1"/>
</dbReference>
<dbReference type="SMART" id="SM00982">
    <property type="entry name" value="TRCF"/>
    <property type="match status" value="1"/>
</dbReference>
<name>A0A0R2DW40_9LACO</name>
<dbReference type="GO" id="GO:0003678">
    <property type="term" value="F:DNA helicase activity"/>
    <property type="evidence" value="ECO:0007669"/>
    <property type="project" value="TreeGrafter"/>
</dbReference>
<evidence type="ECO:0000256" key="7">
    <source>
        <dbReference type="ARBA" id="ARBA00022840"/>
    </source>
</evidence>
<dbReference type="FunFam" id="3.40.50.300:FF:000546">
    <property type="entry name" value="Transcription-repair-coupling factor"/>
    <property type="match status" value="1"/>
</dbReference>
<dbReference type="InterPro" id="IPR036101">
    <property type="entry name" value="CarD-like/TRCF_RID_sf"/>
</dbReference>
<keyword evidence="17" id="KW-1185">Reference proteome</keyword>
<reference evidence="16 17" key="1">
    <citation type="journal article" date="2015" name="Genome Announc.">
        <title>Expanding the biotechnology potential of lactobacilli through comparative genomics of 213 strains and associated genera.</title>
        <authorList>
            <person name="Sun Z."/>
            <person name="Harris H.M."/>
            <person name="McCann A."/>
            <person name="Guo C."/>
            <person name="Argimon S."/>
            <person name="Zhang W."/>
            <person name="Yang X."/>
            <person name="Jeffery I.B."/>
            <person name="Cooney J.C."/>
            <person name="Kagawa T.F."/>
            <person name="Liu W."/>
            <person name="Song Y."/>
            <person name="Salvetti E."/>
            <person name="Wrobel A."/>
            <person name="Rasinkangas P."/>
            <person name="Parkhill J."/>
            <person name="Rea M.C."/>
            <person name="O'Sullivan O."/>
            <person name="Ritari J."/>
            <person name="Douillard F.P."/>
            <person name="Paul Ross R."/>
            <person name="Yang R."/>
            <person name="Briner A.E."/>
            <person name="Felis G.E."/>
            <person name="de Vos W.M."/>
            <person name="Barrangou R."/>
            <person name="Klaenhammer T.R."/>
            <person name="Caufield P.W."/>
            <person name="Cui Y."/>
            <person name="Zhang H."/>
            <person name="O'Toole P.W."/>
        </authorList>
    </citation>
    <scope>NUCLEOTIDE SEQUENCE [LARGE SCALE GENOMIC DNA]</scope>
    <source>
        <strain evidence="16 17">DSM 21376</strain>
    </source>
</reference>
<evidence type="ECO:0000313" key="16">
    <source>
        <dbReference type="EMBL" id="KRN07259.1"/>
    </source>
</evidence>
<evidence type="ECO:0000256" key="8">
    <source>
        <dbReference type="ARBA" id="ARBA00023125"/>
    </source>
</evidence>
<dbReference type="GO" id="GO:0005524">
    <property type="term" value="F:ATP binding"/>
    <property type="evidence" value="ECO:0007669"/>
    <property type="project" value="UniProtKB-UniRule"/>
</dbReference>
<dbReference type="CDD" id="cd17991">
    <property type="entry name" value="DEXHc_TRCF"/>
    <property type="match status" value="1"/>
</dbReference>
<evidence type="ECO:0000256" key="9">
    <source>
        <dbReference type="ARBA" id="ARBA00023204"/>
    </source>
</evidence>
<evidence type="ECO:0000259" key="15">
    <source>
        <dbReference type="PROSITE" id="PS51194"/>
    </source>
</evidence>
<keyword evidence="9 13" id="KW-0234">DNA repair</keyword>
<dbReference type="STRING" id="1423806.FD15_GL000085"/>
<dbReference type="HAMAP" id="MF_00969">
    <property type="entry name" value="TRCF"/>
    <property type="match status" value="1"/>
</dbReference>
<keyword evidence="4 13" id="KW-0227">DNA damage</keyword>
<dbReference type="Pfam" id="PF17757">
    <property type="entry name" value="UvrB_inter"/>
    <property type="match status" value="1"/>
</dbReference>
<evidence type="ECO:0000256" key="6">
    <source>
        <dbReference type="ARBA" id="ARBA00022806"/>
    </source>
</evidence>
<evidence type="ECO:0000256" key="13">
    <source>
        <dbReference type="HAMAP-Rule" id="MF_00969"/>
    </source>
</evidence>
<dbReference type="PROSITE" id="PS51192">
    <property type="entry name" value="HELICASE_ATP_BIND_1"/>
    <property type="match status" value="1"/>
</dbReference>
<accession>A0A0R2DW40</accession>